<proteinExistence type="predicted"/>
<evidence type="ECO:0000313" key="3">
    <source>
        <dbReference type="Proteomes" id="UP000094455"/>
    </source>
</evidence>
<feature type="compositionally biased region" description="Low complexity" evidence="1">
    <location>
        <begin position="26"/>
        <end position="46"/>
    </location>
</feature>
<dbReference type="AlphaFoldDB" id="A0A1E3NJ63"/>
<sequence>VYGFSSAAPHGGTLSQVIPRRVSSVIDPSVSPSDLESSSADSVASTELEDSFAGSQKLPDISTNTFDYQESDRAIALVDPPSENPASVPSDEDHIVASSEPYFPSASLPDCVPDAVPSVVPVLNPLPRVSSQLSLSSVASDTELLGLLQDDSPPDASGNQAIADFSLALDLTSGPVL</sequence>
<feature type="non-terminal residue" evidence="2">
    <location>
        <position position="177"/>
    </location>
</feature>
<keyword evidence="3" id="KW-1185">Reference proteome</keyword>
<dbReference type="Proteomes" id="UP000094455">
    <property type="component" value="Unassembled WGS sequence"/>
</dbReference>
<gene>
    <name evidence="2" type="ORF">PICMEDRAFT_73649</name>
</gene>
<accession>A0A1E3NJ63</accession>
<feature type="non-terminal residue" evidence="2">
    <location>
        <position position="1"/>
    </location>
</feature>
<name>A0A1E3NJ63_9ASCO</name>
<dbReference type="RefSeq" id="XP_019017295.1">
    <property type="nucleotide sequence ID" value="XM_019164542.1"/>
</dbReference>
<feature type="region of interest" description="Disordered" evidence="1">
    <location>
        <begin position="26"/>
        <end position="64"/>
    </location>
</feature>
<protein>
    <submittedName>
        <fullName evidence="2">Uncharacterized protein</fullName>
    </submittedName>
</protein>
<evidence type="ECO:0000313" key="2">
    <source>
        <dbReference type="EMBL" id="ODQ46182.1"/>
    </source>
</evidence>
<dbReference type="GeneID" id="30181229"/>
<dbReference type="EMBL" id="KV454004">
    <property type="protein sequence ID" value="ODQ46182.1"/>
    <property type="molecule type" value="Genomic_DNA"/>
</dbReference>
<reference evidence="2 3" key="1">
    <citation type="journal article" date="2016" name="Proc. Natl. Acad. Sci. U.S.A.">
        <title>Comparative genomics of biotechnologically important yeasts.</title>
        <authorList>
            <person name="Riley R."/>
            <person name="Haridas S."/>
            <person name="Wolfe K.H."/>
            <person name="Lopes M.R."/>
            <person name="Hittinger C.T."/>
            <person name="Goeker M."/>
            <person name="Salamov A.A."/>
            <person name="Wisecaver J.H."/>
            <person name="Long T.M."/>
            <person name="Calvey C.H."/>
            <person name="Aerts A.L."/>
            <person name="Barry K.W."/>
            <person name="Choi C."/>
            <person name="Clum A."/>
            <person name="Coughlan A.Y."/>
            <person name="Deshpande S."/>
            <person name="Douglass A.P."/>
            <person name="Hanson S.J."/>
            <person name="Klenk H.-P."/>
            <person name="LaButti K.M."/>
            <person name="Lapidus A."/>
            <person name="Lindquist E.A."/>
            <person name="Lipzen A.M."/>
            <person name="Meier-Kolthoff J.P."/>
            <person name="Ohm R.A."/>
            <person name="Otillar R.P."/>
            <person name="Pangilinan J.L."/>
            <person name="Peng Y."/>
            <person name="Rokas A."/>
            <person name="Rosa C.A."/>
            <person name="Scheuner C."/>
            <person name="Sibirny A.A."/>
            <person name="Slot J.C."/>
            <person name="Stielow J.B."/>
            <person name="Sun H."/>
            <person name="Kurtzman C.P."/>
            <person name="Blackwell M."/>
            <person name="Grigoriev I.V."/>
            <person name="Jeffries T.W."/>
        </authorList>
    </citation>
    <scope>NUCLEOTIDE SEQUENCE [LARGE SCALE GENOMIC DNA]</scope>
    <source>
        <strain evidence="2 3">NRRL Y-2026</strain>
    </source>
</reference>
<evidence type="ECO:0000256" key="1">
    <source>
        <dbReference type="SAM" id="MobiDB-lite"/>
    </source>
</evidence>
<organism evidence="2 3">
    <name type="scientific">Pichia membranifaciens NRRL Y-2026</name>
    <dbReference type="NCBI Taxonomy" id="763406"/>
    <lineage>
        <taxon>Eukaryota</taxon>
        <taxon>Fungi</taxon>
        <taxon>Dikarya</taxon>
        <taxon>Ascomycota</taxon>
        <taxon>Saccharomycotina</taxon>
        <taxon>Pichiomycetes</taxon>
        <taxon>Pichiales</taxon>
        <taxon>Pichiaceae</taxon>
        <taxon>Pichia</taxon>
    </lineage>
</organism>